<dbReference type="EnsemblMetazoa" id="CLYHEMT017119.1">
    <property type="protein sequence ID" value="CLYHEMP017119.1"/>
    <property type="gene ID" value="CLYHEMG017119"/>
</dbReference>
<protein>
    <submittedName>
        <fullName evidence="2">Uncharacterized protein</fullName>
    </submittedName>
</protein>
<evidence type="ECO:0000256" key="1">
    <source>
        <dbReference type="SAM" id="Phobius"/>
    </source>
</evidence>
<keyword evidence="3" id="KW-1185">Reference proteome</keyword>
<dbReference type="Proteomes" id="UP000594262">
    <property type="component" value="Unplaced"/>
</dbReference>
<sequence length="133" mass="14529">MPTSNEFTYSSNKRAVHKAVSSLMVKTCLGSGRPSRTLTSITSFAFALSAFAFALSAFAFTNYNVTNLPTAAIFMKLSLAMYVSYAEGSSLKSEALDHLFTVLSPVLESDALVNFTGVHEFWTSKNNFRLFGL</sequence>
<keyword evidence="1" id="KW-1133">Transmembrane helix</keyword>
<name>A0A7M5X4Q0_9CNID</name>
<keyword evidence="1" id="KW-0472">Membrane</keyword>
<keyword evidence="1" id="KW-0812">Transmembrane</keyword>
<proteinExistence type="predicted"/>
<organism evidence="2 3">
    <name type="scientific">Clytia hemisphaerica</name>
    <dbReference type="NCBI Taxonomy" id="252671"/>
    <lineage>
        <taxon>Eukaryota</taxon>
        <taxon>Metazoa</taxon>
        <taxon>Cnidaria</taxon>
        <taxon>Hydrozoa</taxon>
        <taxon>Hydroidolina</taxon>
        <taxon>Leptothecata</taxon>
        <taxon>Obeliida</taxon>
        <taxon>Clytiidae</taxon>
        <taxon>Clytia</taxon>
    </lineage>
</organism>
<dbReference type="AlphaFoldDB" id="A0A7M5X4Q0"/>
<reference evidence="2" key="1">
    <citation type="submission" date="2021-01" db="UniProtKB">
        <authorList>
            <consortium name="EnsemblMetazoa"/>
        </authorList>
    </citation>
    <scope>IDENTIFICATION</scope>
</reference>
<accession>A0A7M5X4Q0</accession>
<evidence type="ECO:0000313" key="3">
    <source>
        <dbReference type="Proteomes" id="UP000594262"/>
    </source>
</evidence>
<feature type="transmembrane region" description="Helical" evidence="1">
    <location>
        <begin position="41"/>
        <end position="60"/>
    </location>
</feature>
<evidence type="ECO:0000313" key="2">
    <source>
        <dbReference type="EnsemblMetazoa" id="CLYHEMP017119.1"/>
    </source>
</evidence>